<evidence type="ECO:0000256" key="2">
    <source>
        <dbReference type="ARBA" id="ARBA00022603"/>
    </source>
</evidence>
<protein>
    <recommendedName>
        <fullName evidence="4">Methyltransferase</fullName>
        <ecNumber evidence="4">2.1.1.-</ecNumber>
    </recommendedName>
</protein>
<dbReference type="STRING" id="1936003.STSP2_03313"/>
<feature type="coiled-coil region" evidence="5">
    <location>
        <begin position="235"/>
        <end position="262"/>
    </location>
</feature>
<evidence type="ECO:0000259" key="6">
    <source>
        <dbReference type="Pfam" id="PF01555"/>
    </source>
</evidence>
<dbReference type="REBASE" id="191444">
    <property type="entry name" value="M.PbaBD1ORF3313P"/>
</dbReference>
<dbReference type="GO" id="GO:0008170">
    <property type="term" value="F:N-methyltransferase activity"/>
    <property type="evidence" value="ECO:0007669"/>
    <property type="project" value="InterPro"/>
</dbReference>
<keyword evidence="5" id="KW-0175">Coiled coil</keyword>
<dbReference type="GO" id="GO:0005737">
    <property type="term" value="C:cytoplasm"/>
    <property type="evidence" value="ECO:0007669"/>
    <property type="project" value="TreeGrafter"/>
</dbReference>
<dbReference type="AlphaFoldDB" id="A0A1U9NQC3"/>
<evidence type="ECO:0000313" key="7">
    <source>
        <dbReference type="EMBL" id="AQT70109.1"/>
    </source>
</evidence>
<dbReference type="GO" id="GO:0032259">
    <property type="term" value="P:methylation"/>
    <property type="evidence" value="ECO:0007669"/>
    <property type="project" value="UniProtKB-KW"/>
</dbReference>
<evidence type="ECO:0000256" key="4">
    <source>
        <dbReference type="RuleBase" id="RU362026"/>
    </source>
</evidence>
<dbReference type="GO" id="GO:0003677">
    <property type="term" value="F:DNA binding"/>
    <property type="evidence" value="ECO:0007669"/>
    <property type="project" value="InterPro"/>
</dbReference>
<dbReference type="EC" id="2.1.1.-" evidence="4"/>
<dbReference type="SUPFAM" id="SSF53335">
    <property type="entry name" value="S-adenosyl-L-methionine-dependent methyltransferases"/>
    <property type="match status" value="1"/>
</dbReference>
<feature type="domain" description="DNA methylase N-4/N-6" evidence="6">
    <location>
        <begin position="26"/>
        <end position="238"/>
    </location>
</feature>
<dbReference type="PRINTS" id="PR00508">
    <property type="entry name" value="S21N4MTFRASE"/>
</dbReference>
<dbReference type="InterPro" id="IPR001091">
    <property type="entry name" value="RM_Methyltransferase"/>
</dbReference>
<evidence type="ECO:0000256" key="3">
    <source>
        <dbReference type="ARBA" id="ARBA00022679"/>
    </source>
</evidence>
<dbReference type="PANTHER" id="PTHR13370:SF3">
    <property type="entry name" value="TRNA (GUANINE(10)-N2)-METHYLTRANSFERASE HOMOLOG"/>
    <property type="match status" value="1"/>
</dbReference>
<reference evidence="8" key="1">
    <citation type="submission" date="2017-02" db="EMBL/GenBank/DDBJ databases">
        <title>Comparative genomics and description of representatives of a novel lineage of planctomycetes thriving in anoxic sediments.</title>
        <authorList>
            <person name="Spring S."/>
            <person name="Bunk B."/>
            <person name="Sproer C."/>
        </authorList>
    </citation>
    <scope>NUCLEOTIDE SEQUENCE [LARGE SCALE GENOMIC DNA]</scope>
    <source>
        <strain evidence="8">ST-NAGAB-D1</strain>
    </source>
</reference>
<proteinExistence type="inferred from homology"/>
<keyword evidence="2 7" id="KW-0489">Methyltransferase</keyword>
<dbReference type="RefSeq" id="WP_146663723.1">
    <property type="nucleotide sequence ID" value="NZ_CP019791.1"/>
</dbReference>
<dbReference type="Proteomes" id="UP000189674">
    <property type="component" value="Chromosome"/>
</dbReference>
<dbReference type="InterPro" id="IPR002941">
    <property type="entry name" value="DNA_methylase_N4/N6"/>
</dbReference>
<dbReference type="Pfam" id="PF01555">
    <property type="entry name" value="N6_N4_Mtase"/>
    <property type="match status" value="1"/>
</dbReference>
<dbReference type="EMBL" id="CP019791">
    <property type="protein sequence ID" value="AQT70109.1"/>
    <property type="molecule type" value="Genomic_DNA"/>
</dbReference>
<dbReference type="PANTHER" id="PTHR13370">
    <property type="entry name" value="RNA METHYLASE-RELATED"/>
    <property type="match status" value="1"/>
</dbReference>
<evidence type="ECO:0000256" key="5">
    <source>
        <dbReference type="SAM" id="Coils"/>
    </source>
</evidence>
<sequence length="319" mass="37261">MQNFKNKILCGDCIEMLNGVDEPVADLIFADPPFNIGYEYDKYKDTLKSEKYITWTRDWMGACVNALKPHGSFYIAIGDDYAHHIRLIGEQLGLTLRNWIIWHYTFGQQTKTMFARSHTHIFYFVKDKADHVFNDHAVRVPSDRQLVYADKRANPRGKMPDDVWNTFSRVCGTFKEREGWHPCQMPELLLGRIVSVSSNRGDLVLDPFNGSGTTVAAAYQLERDYCGIDISSNYVENSRKRLEKLAQERQNLQKDGEILDMRQRIELKRFYFEVRKDVSEILRRKSLLEIFTKLYNIRLNEERKFDPQEVATALQGILD</sequence>
<accession>A0A1U9NQC3</accession>
<keyword evidence="3 7" id="KW-0808">Transferase</keyword>
<gene>
    <name evidence="7" type="primary">yhdJ</name>
    <name evidence="7" type="ORF">STSP2_03313</name>
</gene>
<evidence type="ECO:0000256" key="1">
    <source>
        <dbReference type="ARBA" id="ARBA00006594"/>
    </source>
</evidence>
<dbReference type="OrthoDB" id="9773571at2"/>
<dbReference type="InterPro" id="IPR002052">
    <property type="entry name" value="DNA_methylase_N6_adenine_CS"/>
</dbReference>
<organism evidence="7 8">
    <name type="scientific">Anaerohalosphaera lusitana</name>
    <dbReference type="NCBI Taxonomy" id="1936003"/>
    <lineage>
        <taxon>Bacteria</taxon>
        <taxon>Pseudomonadati</taxon>
        <taxon>Planctomycetota</taxon>
        <taxon>Phycisphaerae</taxon>
        <taxon>Sedimentisphaerales</taxon>
        <taxon>Anaerohalosphaeraceae</taxon>
        <taxon>Anaerohalosphaera</taxon>
    </lineage>
</organism>
<keyword evidence="8" id="KW-1185">Reference proteome</keyword>
<evidence type="ECO:0000313" key="8">
    <source>
        <dbReference type="Proteomes" id="UP000189674"/>
    </source>
</evidence>
<dbReference type="InterPro" id="IPR029063">
    <property type="entry name" value="SAM-dependent_MTases_sf"/>
</dbReference>
<dbReference type="Gene3D" id="3.40.50.150">
    <property type="entry name" value="Vaccinia Virus protein VP39"/>
    <property type="match status" value="1"/>
</dbReference>
<dbReference type="PROSITE" id="PS00092">
    <property type="entry name" value="N6_MTASE"/>
    <property type="match status" value="1"/>
</dbReference>
<comment type="similarity">
    <text evidence="1 4">Belongs to the N(4)/N(6)-methyltransferase family.</text>
</comment>
<dbReference type="GO" id="GO:0009007">
    <property type="term" value="F:site-specific DNA-methyltransferase (adenine-specific) activity"/>
    <property type="evidence" value="ECO:0007669"/>
    <property type="project" value="TreeGrafter"/>
</dbReference>
<name>A0A1U9NQC3_9BACT</name>
<dbReference type="KEGG" id="alus:STSP2_03313"/>